<reference evidence="2 3" key="1">
    <citation type="submission" date="2014-10" db="EMBL/GenBank/DDBJ databases">
        <title>Genome sequence of Ponticoccus sp. strain UMTAT08 isolated from clonal culture of toxic dinoflagellate Alexandrium tamiyavanichii.</title>
        <authorList>
            <person name="Gan H.Y."/>
            <person name="Muhd D.-D."/>
            <person name="Mohd Noor M.E."/>
            <person name="Yeong Y.S."/>
            <person name="Usup G."/>
        </authorList>
    </citation>
    <scope>NUCLEOTIDE SEQUENCE [LARGE SCALE GENOMIC DNA]</scope>
    <source>
        <strain evidence="2 3">UMTAT08</strain>
    </source>
</reference>
<comment type="caution">
    <text evidence="2">The sequence shown here is derived from an EMBL/GenBank/DDBJ whole genome shotgun (WGS) entry which is preliminary data.</text>
</comment>
<gene>
    <name evidence="2" type="ORF">OA50_01700</name>
</gene>
<dbReference type="EMBL" id="JSUQ01000006">
    <property type="protein sequence ID" value="KHQ53711.1"/>
    <property type="molecule type" value="Genomic_DNA"/>
</dbReference>
<feature type="chain" id="PRO_5002098915" evidence="1">
    <location>
        <begin position="22"/>
        <end position="170"/>
    </location>
</feature>
<name>A0A0B3SAK7_9RHOB</name>
<feature type="signal peptide" evidence="1">
    <location>
        <begin position="1"/>
        <end position="21"/>
    </location>
</feature>
<evidence type="ECO:0000313" key="2">
    <source>
        <dbReference type="EMBL" id="KHQ53711.1"/>
    </source>
</evidence>
<protein>
    <submittedName>
        <fullName evidence="2">Uncharacterized protein</fullName>
    </submittedName>
</protein>
<organism evidence="2 3">
    <name type="scientific">Mameliella alba</name>
    <dbReference type="NCBI Taxonomy" id="561184"/>
    <lineage>
        <taxon>Bacteria</taxon>
        <taxon>Pseudomonadati</taxon>
        <taxon>Pseudomonadota</taxon>
        <taxon>Alphaproteobacteria</taxon>
        <taxon>Rhodobacterales</taxon>
        <taxon>Roseobacteraceae</taxon>
        <taxon>Mameliella</taxon>
    </lineage>
</organism>
<keyword evidence="1" id="KW-0732">Signal</keyword>
<accession>A0A0B3SAK7</accession>
<dbReference type="OrthoDB" id="7868330at2"/>
<sequence>MKNFAKIAFAALALTATSAAAGQGDKITAMGYGHSQQQAKIVTIQTWTAAAHESYGYADWNTAYVGQMECVQNYAKSTNEITTFSREVIRVGGDQSAPWSCIVSGYQDVKTGYNGGYDGYKPAKGYGHKAPAYGSHKKVPTLGYGSGYAGHAGGYTGGYGGGYGGSAYKY</sequence>
<dbReference type="AlphaFoldDB" id="A0A0B3SAK7"/>
<keyword evidence="3" id="KW-1185">Reference proteome</keyword>
<dbReference type="Proteomes" id="UP000030960">
    <property type="component" value="Unassembled WGS sequence"/>
</dbReference>
<proteinExistence type="predicted"/>
<evidence type="ECO:0000313" key="3">
    <source>
        <dbReference type="Proteomes" id="UP000030960"/>
    </source>
</evidence>
<evidence type="ECO:0000256" key="1">
    <source>
        <dbReference type="SAM" id="SignalP"/>
    </source>
</evidence>
<dbReference type="RefSeq" id="WP_043139725.1">
    <property type="nucleotide sequence ID" value="NZ_JSUQ01000006.1"/>
</dbReference>